<dbReference type="InterPro" id="IPR036890">
    <property type="entry name" value="HATPase_C_sf"/>
</dbReference>
<feature type="region of interest" description="C" evidence="10">
    <location>
        <begin position="553"/>
        <end position="624"/>
    </location>
</feature>
<proteinExistence type="inferred from homology"/>
<dbReference type="PANTHER" id="PTHR11528">
    <property type="entry name" value="HEAT SHOCK PROTEIN 90 FAMILY MEMBER"/>
    <property type="match status" value="1"/>
</dbReference>
<feature type="region of interest" description="A; substrate-binding" evidence="10">
    <location>
        <begin position="1"/>
        <end position="335"/>
    </location>
</feature>
<evidence type="ECO:0000256" key="10">
    <source>
        <dbReference type="HAMAP-Rule" id="MF_00505"/>
    </source>
</evidence>
<dbReference type="InterPro" id="IPR003594">
    <property type="entry name" value="HATPase_dom"/>
</dbReference>
<dbReference type="NCBIfam" id="NF003555">
    <property type="entry name" value="PRK05218.1"/>
    <property type="match status" value="1"/>
</dbReference>
<dbReference type="Gene3D" id="3.30.565.10">
    <property type="entry name" value="Histidine kinase-like ATPase, C-terminal domain"/>
    <property type="match status" value="1"/>
</dbReference>
<dbReference type="STRING" id="1410383.TGUWTKB_6100"/>
<dbReference type="GO" id="GO:0005737">
    <property type="term" value="C:cytoplasm"/>
    <property type="evidence" value="ECO:0007669"/>
    <property type="project" value="UniProtKB-SubCell"/>
</dbReference>
<evidence type="ECO:0000256" key="3">
    <source>
        <dbReference type="ARBA" id="ARBA00022490"/>
    </source>
</evidence>
<keyword evidence="5 10" id="KW-0067">ATP-binding</keyword>
<evidence type="ECO:0000256" key="5">
    <source>
        <dbReference type="ARBA" id="ARBA00022840"/>
    </source>
</evidence>
<comment type="function">
    <text evidence="8 10">Molecular chaperone. Has ATPase activity.</text>
</comment>
<protein>
    <recommendedName>
        <fullName evidence="9 10">Chaperone protein HtpG</fullName>
    </recommendedName>
    <alternativeName>
        <fullName evidence="10">Heat shock protein HtpG</fullName>
    </alternativeName>
    <alternativeName>
        <fullName evidence="10">High temperature protein G</fullName>
    </alternativeName>
</protein>
<evidence type="ECO:0000313" key="14">
    <source>
        <dbReference type="Proteomes" id="UP000031627"/>
    </source>
</evidence>
<comment type="similarity">
    <text evidence="2 10">Belongs to the heat shock protein 90 family.</text>
</comment>
<keyword evidence="14" id="KW-1185">Reference proteome</keyword>
<dbReference type="HOGENOM" id="CLU_006684_3_0_6"/>
<comment type="subunit">
    <text evidence="10">Homodimer.</text>
</comment>
<reference evidence="13 14" key="2">
    <citation type="journal article" date="2014" name="Curr. Biol.">
        <title>Symbiont-Supplemented Maternal Investment Underpinning Host's Ecological Adaptation.</title>
        <authorList>
            <person name="Kaiwa N."/>
            <person name="Hosokawa T."/>
            <person name="Nikoh N."/>
            <person name="Tanahashi M."/>
            <person name="Moriyama M."/>
            <person name="Meng X.Y."/>
            <person name="Maeda T."/>
            <person name="Yamaguchi K."/>
            <person name="Shigenobu S."/>
            <person name="Ito M."/>
            <person name="Fukatsu T."/>
        </authorList>
    </citation>
    <scope>NUCLEOTIDE SEQUENCE [LARGE SCALE GENOMIC DNA]</scope>
    <source>
        <strain evidence="13 14">UwTKB</strain>
    </source>
</reference>
<dbReference type="PRINTS" id="PR00775">
    <property type="entry name" value="HEATSHOCK90"/>
</dbReference>
<feature type="binding site" evidence="11">
    <location>
        <begin position="100"/>
        <end position="101"/>
    </location>
    <ligand>
        <name>ATP</name>
        <dbReference type="ChEBI" id="CHEBI:30616"/>
    </ligand>
</feature>
<dbReference type="PIRSF" id="PIRSF002583">
    <property type="entry name" value="Hsp90"/>
    <property type="match status" value="1"/>
</dbReference>
<dbReference type="InterPro" id="IPR019805">
    <property type="entry name" value="Heat_shock_protein_90_CS"/>
</dbReference>
<dbReference type="AlphaFoldDB" id="A0A090AML5"/>
<evidence type="ECO:0000313" key="13">
    <source>
        <dbReference type="EMBL" id="BAP58834.1"/>
    </source>
</evidence>
<keyword evidence="6 10" id="KW-0346">Stress response</keyword>
<feature type="domain" description="Histidine kinase/HSP90-like ATPase" evidence="12">
    <location>
        <begin position="27"/>
        <end position="185"/>
    </location>
</feature>
<dbReference type="Pfam" id="PF00183">
    <property type="entry name" value="HSP90"/>
    <property type="match status" value="1"/>
</dbReference>
<feature type="binding site" evidence="11">
    <location>
        <position position="85"/>
    </location>
    <ligand>
        <name>ATP</name>
        <dbReference type="ChEBI" id="CHEBI:30616"/>
    </ligand>
</feature>
<dbReference type="InterPro" id="IPR037196">
    <property type="entry name" value="HSP90_C"/>
</dbReference>
<feature type="binding site" evidence="11">
    <location>
        <position position="93"/>
    </location>
    <ligand>
        <name>ATP</name>
        <dbReference type="ChEBI" id="CHEBI:30616"/>
    </ligand>
</feature>
<dbReference type="InterPro" id="IPR001404">
    <property type="entry name" value="Hsp90_fam"/>
</dbReference>
<keyword evidence="4 10" id="KW-0547">Nucleotide-binding</keyword>
<organism evidence="13 14">
    <name type="scientific">Candidatus Tachikawaea gelatinosa</name>
    <dbReference type="NCBI Taxonomy" id="1410383"/>
    <lineage>
        <taxon>Bacteria</taxon>
        <taxon>Pseudomonadati</taxon>
        <taxon>Pseudomonadota</taxon>
        <taxon>Gammaproteobacteria</taxon>
        <taxon>Enterobacterales</taxon>
        <taxon>Enterobacteriaceae</taxon>
        <taxon>Candidatus Tachikawaea</taxon>
    </lineage>
</organism>
<dbReference type="GO" id="GO:0051082">
    <property type="term" value="F:unfolded protein binding"/>
    <property type="evidence" value="ECO:0007669"/>
    <property type="project" value="UniProtKB-UniRule"/>
</dbReference>
<evidence type="ECO:0000256" key="4">
    <source>
        <dbReference type="ARBA" id="ARBA00022741"/>
    </source>
</evidence>
<dbReference type="PROSITE" id="PS00298">
    <property type="entry name" value="HSP90"/>
    <property type="match status" value="1"/>
</dbReference>
<keyword evidence="7 10" id="KW-0143">Chaperone</keyword>
<feature type="binding site" evidence="11">
    <location>
        <position position="99"/>
    </location>
    <ligand>
        <name>ATP</name>
        <dbReference type="ChEBI" id="CHEBI:30616"/>
    </ligand>
</feature>
<evidence type="ECO:0000256" key="8">
    <source>
        <dbReference type="ARBA" id="ARBA00058590"/>
    </source>
</evidence>
<reference evidence="14" key="1">
    <citation type="submission" date="2013-11" db="EMBL/GenBank/DDBJ databases">
        <title>Symbiont-containing voluminous jelly as an extraordinary maternal gift for overwintering insect nymphs.</title>
        <authorList>
            <person name="Kaiwa N."/>
            <person name="Hosokawa T."/>
            <person name="Nikoh N."/>
            <person name="Meng X.Y."/>
            <person name="Tanahashi M."/>
            <person name="Moriyama M."/>
            <person name="Maeda T."/>
            <person name="Yamaguchi K."/>
            <person name="Shigenobu S."/>
            <person name="Ito M."/>
            <person name="Fukatsu T."/>
        </authorList>
    </citation>
    <scope>NUCLEOTIDE SEQUENCE [LARGE SCALE GENOMIC DNA]</scope>
    <source>
        <strain evidence="14">UwTKB</strain>
    </source>
</reference>
<evidence type="ECO:0000256" key="6">
    <source>
        <dbReference type="ARBA" id="ARBA00023016"/>
    </source>
</evidence>
<dbReference type="HAMAP" id="MF_00505">
    <property type="entry name" value="HSP90"/>
    <property type="match status" value="1"/>
</dbReference>
<comment type="caution">
    <text evidence="10">Lacks conserved residue(s) required for the propagation of feature annotation.</text>
</comment>
<dbReference type="FunFam" id="3.30.565.10:FF:000009">
    <property type="entry name" value="Molecular chaperone HtpG"/>
    <property type="match status" value="1"/>
</dbReference>
<comment type="subcellular location">
    <subcellularLocation>
        <location evidence="1 10">Cytoplasm</location>
    </subcellularLocation>
</comment>
<evidence type="ECO:0000256" key="11">
    <source>
        <dbReference type="PIRSR" id="PIRSR002583-1"/>
    </source>
</evidence>
<dbReference type="GO" id="GO:0005524">
    <property type="term" value="F:ATP binding"/>
    <property type="evidence" value="ECO:0007669"/>
    <property type="project" value="UniProtKB-UniRule"/>
</dbReference>
<name>A0A090AML5_9ENTR</name>
<dbReference type="InterPro" id="IPR020568">
    <property type="entry name" value="Ribosomal_Su5_D2-typ_SF"/>
</dbReference>
<sequence>MTQKETYNFQSEVKQLLKLMIHSLYSNKEIFLRELISNASDAADKLRFLALSNPSLYENDTDLCVKISLDKKNCLIKISDNGIGMKKKEVIENLGTIAKSGTKNFLESLKTESENKNAQLIGKFGVGFYSAFIVSDKVSLHTRAANVSADESVLWQSTGEGEYTLTQKEKKKRGTEIVLHIKKSEKEFLDVWRLKSIISKYSDHISLPVKMEMEDEKTKLFKWEQVNKAQAIWTRKKSEISIKEYKDFYTSITNDSVEPIIWTHNHVEGKQEYIVLLYIPSNTPWDLFHRDNKHGLKLYIQRVFIMDDTEQLLPNYLRFVKGIVDSNDLPLNISREILQENHLISNLKLAITKRILHILEKLSKDDNEKYQKFWNTFGLVFKEGAAEEHINKKEFMNLLRFSSTYQNNPEQNVSLADYISRTKKDQKNIYYITADNYISAKNSPHLEQFKQKNIEVLLLSDRIDEWMISYFTDFENKSFKSVSKIDKDLEKIDKENLQDNKKNQEKEFAPFLQIIEKQLKNRVKKVKLTYALTKTPSILTTDTEEMSTQMAKLFKAAGQAVPDIKYIFNINPQHILIKHIIKVSDKVILKDWIELLFEEALLAEKGTLEDTNKFINRVNRLLFP</sequence>
<keyword evidence="3 10" id="KW-0963">Cytoplasm</keyword>
<dbReference type="OrthoDB" id="9802640at2"/>
<dbReference type="InterPro" id="IPR020575">
    <property type="entry name" value="Hsp90_N"/>
</dbReference>
<feature type="binding site" evidence="11">
    <location>
        <position position="34"/>
    </location>
    <ligand>
        <name>ATP</name>
        <dbReference type="ChEBI" id="CHEBI:30616"/>
    </ligand>
</feature>
<dbReference type="Pfam" id="PF13589">
    <property type="entry name" value="HATPase_c_3"/>
    <property type="match status" value="1"/>
</dbReference>
<dbReference type="Gene3D" id="3.30.230.80">
    <property type="match status" value="1"/>
</dbReference>
<feature type="binding site" evidence="11">
    <location>
        <position position="80"/>
    </location>
    <ligand>
        <name>ATP</name>
        <dbReference type="ChEBI" id="CHEBI:30616"/>
    </ligand>
</feature>
<dbReference type="Proteomes" id="UP000031627">
    <property type="component" value="Chromosome"/>
</dbReference>
<dbReference type="EMBL" id="AP014521">
    <property type="protein sequence ID" value="BAP58834.1"/>
    <property type="molecule type" value="Genomic_DNA"/>
</dbReference>
<dbReference type="SUPFAM" id="SSF110942">
    <property type="entry name" value="HSP90 C-terminal domain"/>
    <property type="match status" value="1"/>
</dbReference>
<evidence type="ECO:0000256" key="2">
    <source>
        <dbReference type="ARBA" id="ARBA00008239"/>
    </source>
</evidence>
<gene>
    <name evidence="10 13" type="primary">htpG</name>
    <name evidence="13" type="ORF">TGUWTKB_6100</name>
</gene>
<feature type="binding site" evidence="11">
    <location>
        <position position="335"/>
    </location>
    <ligand>
        <name>ATP</name>
        <dbReference type="ChEBI" id="CHEBI:30616"/>
    </ligand>
</feature>
<dbReference type="Gene3D" id="3.40.50.11260">
    <property type="match status" value="1"/>
</dbReference>
<dbReference type="SUPFAM" id="SSF54211">
    <property type="entry name" value="Ribosomal protein S5 domain 2-like"/>
    <property type="match status" value="1"/>
</dbReference>
<feature type="binding site" evidence="11">
    <location>
        <position position="38"/>
    </location>
    <ligand>
        <name>ATP</name>
        <dbReference type="ChEBI" id="CHEBI:30616"/>
    </ligand>
</feature>
<dbReference type="SUPFAM" id="SSF55874">
    <property type="entry name" value="ATPase domain of HSP90 chaperone/DNA topoisomerase II/histidine kinase"/>
    <property type="match status" value="1"/>
</dbReference>
<dbReference type="KEGG" id="sbw:TGUWTKB_6100"/>
<dbReference type="SMART" id="SM00387">
    <property type="entry name" value="HATPase_c"/>
    <property type="match status" value="1"/>
</dbReference>
<evidence type="ECO:0000259" key="12">
    <source>
        <dbReference type="SMART" id="SM00387"/>
    </source>
</evidence>
<accession>A0A090AML5</accession>
<dbReference type="GO" id="GO:0140662">
    <property type="term" value="F:ATP-dependent protein folding chaperone"/>
    <property type="evidence" value="ECO:0007669"/>
    <property type="project" value="InterPro"/>
</dbReference>
<evidence type="ECO:0000256" key="9">
    <source>
        <dbReference type="ARBA" id="ARBA00070675"/>
    </source>
</evidence>
<feature type="binding site" evidence="11">
    <location>
        <position position="175"/>
    </location>
    <ligand>
        <name>ATP</name>
        <dbReference type="ChEBI" id="CHEBI:30616"/>
    </ligand>
</feature>
<dbReference type="Gene3D" id="1.20.120.790">
    <property type="entry name" value="Heat shock protein 90, C-terminal domain"/>
    <property type="match status" value="1"/>
</dbReference>
<dbReference type="RefSeq" id="WP_041063418.1">
    <property type="nucleotide sequence ID" value="NZ_AP014521.1"/>
</dbReference>
<evidence type="ECO:0000256" key="1">
    <source>
        <dbReference type="ARBA" id="ARBA00004496"/>
    </source>
</evidence>
<evidence type="ECO:0000256" key="7">
    <source>
        <dbReference type="ARBA" id="ARBA00023186"/>
    </source>
</evidence>
<dbReference type="GO" id="GO:0016887">
    <property type="term" value="F:ATP hydrolysis activity"/>
    <property type="evidence" value="ECO:0007669"/>
    <property type="project" value="InterPro"/>
</dbReference>
<dbReference type="CDD" id="cd16927">
    <property type="entry name" value="HATPase_Hsp90-like"/>
    <property type="match status" value="1"/>
</dbReference>
<dbReference type="FunFam" id="3.30.230.80:FF:000002">
    <property type="entry name" value="Molecular chaperone HtpG"/>
    <property type="match status" value="1"/>
</dbReference>